<dbReference type="InterPro" id="IPR020835">
    <property type="entry name" value="Catalase_sf"/>
</dbReference>
<dbReference type="GO" id="GO:0004096">
    <property type="term" value="F:catalase activity"/>
    <property type="evidence" value="ECO:0007669"/>
    <property type="project" value="InterPro"/>
</dbReference>
<dbReference type="PANTHER" id="PTHR11465">
    <property type="entry name" value="CATALASE"/>
    <property type="match status" value="1"/>
</dbReference>
<evidence type="ECO:0000256" key="12">
    <source>
        <dbReference type="SAM" id="Phobius"/>
    </source>
</evidence>
<dbReference type="GO" id="GO:0042744">
    <property type="term" value="P:hydrogen peroxide catabolic process"/>
    <property type="evidence" value="ECO:0007669"/>
    <property type="project" value="TreeGrafter"/>
</dbReference>
<dbReference type="GO" id="GO:0005737">
    <property type="term" value="C:cytoplasm"/>
    <property type="evidence" value="ECO:0007669"/>
    <property type="project" value="TreeGrafter"/>
</dbReference>
<proteinExistence type="inferred from homology"/>
<evidence type="ECO:0000259" key="13">
    <source>
        <dbReference type="SMART" id="SM01060"/>
    </source>
</evidence>
<keyword evidence="7 8" id="KW-0408">Iron</keyword>
<dbReference type="SMART" id="SM01060">
    <property type="entry name" value="Catalase"/>
    <property type="match status" value="1"/>
</dbReference>
<keyword evidence="3 8" id="KW-0575">Peroxidase</keyword>
<keyword evidence="6 8" id="KW-0560">Oxidoreductase</keyword>
<evidence type="ECO:0000313" key="14">
    <source>
        <dbReference type="EMBL" id="TFE42016.1"/>
    </source>
</evidence>
<evidence type="ECO:0000256" key="6">
    <source>
        <dbReference type="ARBA" id="ARBA00023002"/>
    </source>
</evidence>
<dbReference type="Gene3D" id="1.20.1280.120">
    <property type="match status" value="1"/>
</dbReference>
<feature type="domain" description="Catalase core" evidence="13">
    <location>
        <begin position="47"/>
        <end position="366"/>
    </location>
</feature>
<comment type="function">
    <text evidence="1">Decomposes hydrogen peroxide into water and oxygen; serves to protect cells from the toxic effects of hydrogen peroxide.</text>
</comment>
<comment type="caution">
    <text evidence="14">The sequence shown here is derived from an EMBL/GenBank/DDBJ whole genome shotgun (WGS) entry which is preliminary data.</text>
</comment>
<reference evidence="14 15" key="1">
    <citation type="submission" date="2019-03" db="EMBL/GenBank/DDBJ databases">
        <title>Complete Genome Sequence of Paraburkholderia dipogonis ICMP 19430T, a Nitrogen-fixing Symbiont of the South African Invasive Legume Dipogon lignosus in New Zealand.</title>
        <authorList>
            <person name="De Meyer S.E."/>
        </authorList>
    </citation>
    <scope>NUCLEOTIDE SEQUENCE [LARGE SCALE GENOMIC DNA]</scope>
    <source>
        <strain evidence="14 15">ICMP 19430</strain>
    </source>
</reference>
<evidence type="ECO:0000313" key="15">
    <source>
        <dbReference type="Proteomes" id="UP000297385"/>
    </source>
</evidence>
<keyword evidence="5 8" id="KW-0479">Metal-binding</keyword>
<evidence type="ECO:0000256" key="1">
    <source>
        <dbReference type="ARBA" id="ARBA00002974"/>
    </source>
</evidence>
<feature type="active site" evidence="9">
    <location>
        <position position="70"/>
    </location>
</feature>
<protein>
    <recommendedName>
        <fullName evidence="8">Catalase-related peroxidase</fullName>
        <ecNumber evidence="8">1.11.1.-</ecNumber>
    </recommendedName>
</protein>
<dbReference type="GO" id="GO:0042542">
    <property type="term" value="P:response to hydrogen peroxide"/>
    <property type="evidence" value="ECO:0007669"/>
    <property type="project" value="TreeGrafter"/>
</dbReference>
<name>A0A4Y8MWU2_9BURK</name>
<evidence type="ECO:0000256" key="7">
    <source>
        <dbReference type="ARBA" id="ARBA00023004"/>
    </source>
</evidence>
<organism evidence="14 15">
    <name type="scientific">Paraburkholderia dipogonis</name>
    <dbReference type="NCBI Taxonomy" id="1211383"/>
    <lineage>
        <taxon>Bacteria</taxon>
        <taxon>Pseudomonadati</taxon>
        <taxon>Pseudomonadota</taxon>
        <taxon>Betaproteobacteria</taxon>
        <taxon>Burkholderiales</taxon>
        <taxon>Burkholderiaceae</taxon>
        <taxon>Paraburkholderia</taxon>
    </lineage>
</organism>
<dbReference type="InterPro" id="IPR024168">
    <property type="entry name" value="Catalase_SrpA-type_pred"/>
</dbReference>
<dbReference type="EC" id="1.11.1.-" evidence="8"/>
<evidence type="ECO:0000256" key="4">
    <source>
        <dbReference type="ARBA" id="ARBA00022617"/>
    </source>
</evidence>
<evidence type="ECO:0000256" key="3">
    <source>
        <dbReference type="ARBA" id="ARBA00022559"/>
    </source>
</evidence>
<dbReference type="EMBL" id="SNVI01000002">
    <property type="protein sequence ID" value="TFE42016.1"/>
    <property type="molecule type" value="Genomic_DNA"/>
</dbReference>
<accession>A0A4Y8MWU2</accession>
<evidence type="ECO:0000256" key="2">
    <source>
        <dbReference type="ARBA" id="ARBA00005329"/>
    </source>
</evidence>
<comment type="function">
    <text evidence="8">Has an organic peroxide-dependent peroxidase activity.</text>
</comment>
<keyword evidence="4 8" id="KW-0349">Heme</keyword>
<dbReference type="Pfam" id="PF00199">
    <property type="entry name" value="Catalase"/>
    <property type="match status" value="1"/>
</dbReference>
<feature type="transmembrane region" description="Helical" evidence="12">
    <location>
        <begin position="17"/>
        <end position="37"/>
    </location>
</feature>
<evidence type="ECO:0000256" key="10">
    <source>
        <dbReference type="PIRSR" id="PIRSR000296-2"/>
    </source>
</evidence>
<evidence type="ECO:0000256" key="8">
    <source>
        <dbReference type="PIRNR" id="PIRNR000296"/>
    </source>
</evidence>
<keyword evidence="12" id="KW-1133">Transmembrane helix</keyword>
<gene>
    <name evidence="14" type="ORF">E2553_35970</name>
</gene>
<sequence length="366" mass="40226">MPESNTSAPQRQSVRKIALLLAAIGSIGAALTALWLWSSGLIGHRVTASRFTDVMEQSNGRIYAGFRRAHSKGVCVTGHFRPTAAGTLLSTARVFRQAQVPVIGRLSIAGADPHAPDASQRVRSMALVLYGSDGQQWRTAMNSFPFFPVSTPQGFFDQRLASLPDPATGKPDPMKMSAFLKAHPEIRKYDEWASSAPWPTSWANTQFNGVDTFRFVNADGKRQFVRWSMRPQAPFVAMNAQQRASVDADYLSEEFRQRLAEGPVRWDLVVTLAQPGDAVNDPSQPWPTERTQVLAGTLELNQMSPQTTGSCRDINFDPLVLPTGIEPSDDPILAARSAVYSQSFNRREHEISTGKASDATGQEDHQ</sequence>
<dbReference type="InterPro" id="IPR018028">
    <property type="entry name" value="Catalase"/>
</dbReference>
<feature type="binding site" description="axial binding residue" evidence="10">
    <location>
        <position position="340"/>
    </location>
    <ligand>
        <name>heme</name>
        <dbReference type="ChEBI" id="CHEBI:30413"/>
    </ligand>
    <ligandPart>
        <name>Fe</name>
        <dbReference type="ChEBI" id="CHEBI:18248"/>
    </ligandPart>
</feature>
<dbReference type="PROSITE" id="PS51402">
    <property type="entry name" value="CATALASE_3"/>
    <property type="match status" value="1"/>
</dbReference>
<comment type="similarity">
    <text evidence="2 8">Belongs to the catalase family.</text>
</comment>
<evidence type="ECO:0000256" key="9">
    <source>
        <dbReference type="PIRSR" id="PIRSR000296-1"/>
    </source>
</evidence>
<keyword evidence="12" id="KW-0812">Transmembrane</keyword>
<dbReference type="GO" id="GO:0020037">
    <property type="term" value="F:heme binding"/>
    <property type="evidence" value="ECO:0007669"/>
    <property type="project" value="InterPro"/>
</dbReference>
<dbReference type="SUPFAM" id="SSF56634">
    <property type="entry name" value="Heme-dependent catalase-like"/>
    <property type="match status" value="1"/>
</dbReference>
<dbReference type="GO" id="GO:0046872">
    <property type="term" value="F:metal ion binding"/>
    <property type="evidence" value="ECO:0007669"/>
    <property type="project" value="UniProtKB-KW"/>
</dbReference>
<dbReference type="PANTHER" id="PTHR11465:SF9">
    <property type="entry name" value="CATALASE"/>
    <property type="match status" value="1"/>
</dbReference>
<dbReference type="PIRSF" id="PIRSF000296">
    <property type="entry name" value="SrpA"/>
    <property type="match status" value="1"/>
</dbReference>
<dbReference type="GeneID" id="97310853"/>
<dbReference type="AlphaFoldDB" id="A0A4Y8MWU2"/>
<dbReference type="RefSeq" id="WP_134465292.1">
    <property type="nucleotide sequence ID" value="NZ_JBHMFL010000100.1"/>
</dbReference>
<dbReference type="InterPro" id="IPR011614">
    <property type="entry name" value="Catalase_core"/>
</dbReference>
<feature type="region of interest" description="Disordered" evidence="11">
    <location>
        <begin position="344"/>
        <end position="366"/>
    </location>
</feature>
<dbReference type="CDD" id="cd08153">
    <property type="entry name" value="srpA_like"/>
    <property type="match status" value="1"/>
</dbReference>
<evidence type="ECO:0000256" key="11">
    <source>
        <dbReference type="SAM" id="MobiDB-lite"/>
    </source>
</evidence>
<evidence type="ECO:0000256" key="5">
    <source>
        <dbReference type="ARBA" id="ARBA00022723"/>
    </source>
</evidence>
<comment type="cofactor">
    <cofactor evidence="8">
        <name>heme</name>
        <dbReference type="ChEBI" id="CHEBI:30413"/>
    </cofactor>
</comment>
<dbReference type="Gene3D" id="2.40.180.10">
    <property type="entry name" value="Catalase core domain"/>
    <property type="match status" value="1"/>
</dbReference>
<keyword evidence="12" id="KW-0472">Membrane</keyword>
<dbReference type="Proteomes" id="UP000297385">
    <property type="component" value="Unassembled WGS sequence"/>
</dbReference>